<accession>A0A518E2A7</accession>
<keyword evidence="2" id="KW-0436">Ligase</keyword>
<protein>
    <submittedName>
        <fullName evidence="2">Glutamyl-tRNA(Gln) amidotransferase subunit A</fullName>
        <ecNumber evidence="2">6.3.5.-</ecNumber>
    </submittedName>
</protein>
<evidence type="ECO:0000259" key="1">
    <source>
        <dbReference type="Pfam" id="PF01425"/>
    </source>
</evidence>
<dbReference type="Proteomes" id="UP000317648">
    <property type="component" value="Chromosome"/>
</dbReference>
<evidence type="ECO:0000313" key="2">
    <source>
        <dbReference type="EMBL" id="QDU98227.1"/>
    </source>
</evidence>
<keyword evidence="2" id="KW-0808">Transferase</keyword>
<dbReference type="Pfam" id="PF01425">
    <property type="entry name" value="Amidase"/>
    <property type="match status" value="1"/>
</dbReference>
<dbReference type="EMBL" id="CP036433">
    <property type="protein sequence ID" value="QDU98227.1"/>
    <property type="molecule type" value="Genomic_DNA"/>
</dbReference>
<dbReference type="InterPro" id="IPR000120">
    <property type="entry name" value="Amidase"/>
</dbReference>
<dbReference type="InterPro" id="IPR036928">
    <property type="entry name" value="AS_sf"/>
</dbReference>
<dbReference type="GO" id="GO:0016740">
    <property type="term" value="F:transferase activity"/>
    <property type="evidence" value="ECO:0007669"/>
    <property type="project" value="UniProtKB-KW"/>
</dbReference>
<evidence type="ECO:0000313" key="3">
    <source>
        <dbReference type="Proteomes" id="UP000317648"/>
    </source>
</evidence>
<dbReference type="SUPFAM" id="SSF75304">
    <property type="entry name" value="Amidase signature (AS) enzymes"/>
    <property type="match status" value="1"/>
</dbReference>
<proteinExistence type="predicted"/>
<sequence length="441" mass="46480">MNDRFPSLSVAVARMRRGDWSPVALVEACLARIEKLEGEVQAWTYVAADEARRQAAELAAVPPAQRRGLLWGAPIAVKDIVDVAGMPCEAGSPLLRGRVAAEDAPLVVRLRAEGAIILGKTVTTQFACFDPSRTHNPWDLDCSPGGSSSGSAAAIACGMCLGAIGSQTGGSIIRPASYCGVAGFKPTHGAIDLSGVIAVSPSLDHAGPLAQDATGLMVLFGALTGQPASDQPLPEDSPCELVLLEDYFDDEVSLDVRRHFDDAVENLPITGSIVSPRPLADVIAWHRTIMAAECALVHRERYAASPEQFAPHVGALVQEGGLVSAVDYLAARAGQREYQAELNALLGDRIALTPSTDVTAPDMSTTGNPRFQSPTSFAGVPAVTIPFDLAVGMPCGLQLIGAQGTDAQVLETARWCEDELGFEAEPPWVRRNAPWTGLPDC</sequence>
<dbReference type="Gene3D" id="3.90.1300.10">
    <property type="entry name" value="Amidase signature (AS) domain"/>
    <property type="match status" value="1"/>
</dbReference>
<dbReference type="AlphaFoldDB" id="A0A518E2A7"/>
<name>A0A518E2A7_9BACT</name>
<dbReference type="RefSeq" id="WP_145057311.1">
    <property type="nucleotide sequence ID" value="NZ_CP036433.1"/>
</dbReference>
<dbReference type="PANTHER" id="PTHR11895:SF176">
    <property type="entry name" value="AMIDASE AMID-RELATED"/>
    <property type="match status" value="1"/>
</dbReference>
<dbReference type="OrthoDB" id="9811471at2"/>
<dbReference type="PANTHER" id="PTHR11895">
    <property type="entry name" value="TRANSAMIDASE"/>
    <property type="match status" value="1"/>
</dbReference>
<dbReference type="GO" id="GO:0016874">
    <property type="term" value="F:ligase activity"/>
    <property type="evidence" value="ECO:0007669"/>
    <property type="project" value="UniProtKB-KW"/>
</dbReference>
<dbReference type="EC" id="6.3.5.-" evidence="2"/>
<dbReference type="InterPro" id="IPR023631">
    <property type="entry name" value="Amidase_dom"/>
</dbReference>
<gene>
    <name evidence="2" type="primary">gatA_3</name>
    <name evidence="2" type="ORF">Pla8534_60880</name>
</gene>
<feature type="domain" description="Amidase" evidence="1">
    <location>
        <begin position="25"/>
        <end position="410"/>
    </location>
</feature>
<reference evidence="2 3" key="1">
    <citation type="submission" date="2019-02" db="EMBL/GenBank/DDBJ databases">
        <title>Deep-cultivation of Planctomycetes and their phenomic and genomic characterization uncovers novel biology.</title>
        <authorList>
            <person name="Wiegand S."/>
            <person name="Jogler M."/>
            <person name="Boedeker C."/>
            <person name="Pinto D."/>
            <person name="Vollmers J."/>
            <person name="Rivas-Marin E."/>
            <person name="Kohn T."/>
            <person name="Peeters S.H."/>
            <person name="Heuer A."/>
            <person name="Rast P."/>
            <person name="Oberbeckmann S."/>
            <person name="Bunk B."/>
            <person name="Jeske O."/>
            <person name="Meyerdierks A."/>
            <person name="Storesund J.E."/>
            <person name="Kallscheuer N."/>
            <person name="Luecker S."/>
            <person name="Lage O.M."/>
            <person name="Pohl T."/>
            <person name="Merkel B.J."/>
            <person name="Hornburger P."/>
            <person name="Mueller R.-W."/>
            <person name="Bruemmer F."/>
            <person name="Labrenz M."/>
            <person name="Spormann A.M."/>
            <person name="Op den Camp H."/>
            <person name="Overmann J."/>
            <person name="Amann R."/>
            <person name="Jetten M.S.M."/>
            <person name="Mascher T."/>
            <person name="Medema M.H."/>
            <person name="Devos D.P."/>
            <person name="Kaster A.-K."/>
            <person name="Ovreas L."/>
            <person name="Rohde M."/>
            <person name="Galperin M.Y."/>
            <person name="Jogler C."/>
        </authorList>
    </citation>
    <scope>NUCLEOTIDE SEQUENCE [LARGE SCALE GENOMIC DNA]</scope>
    <source>
        <strain evidence="2 3">Pla85_3_4</strain>
    </source>
</reference>
<keyword evidence="3" id="KW-1185">Reference proteome</keyword>
<organism evidence="2 3">
    <name type="scientific">Lignipirellula cremea</name>
    <dbReference type="NCBI Taxonomy" id="2528010"/>
    <lineage>
        <taxon>Bacteria</taxon>
        <taxon>Pseudomonadati</taxon>
        <taxon>Planctomycetota</taxon>
        <taxon>Planctomycetia</taxon>
        <taxon>Pirellulales</taxon>
        <taxon>Pirellulaceae</taxon>
        <taxon>Lignipirellula</taxon>
    </lineage>
</organism>
<dbReference type="KEGG" id="lcre:Pla8534_60880"/>